<evidence type="ECO:0000259" key="2">
    <source>
        <dbReference type="PROSITE" id="PS51459"/>
    </source>
</evidence>
<dbReference type="InterPro" id="IPR036597">
    <property type="entry name" value="Fido-like_dom_sf"/>
</dbReference>
<dbReference type="Gene3D" id="1.10.3290.10">
    <property type="entry name" value="Fido-like domain"/>
    <property type="match status" value="1"/>
</dbReference>
<dbReference type="Proteomes" id="UP000310263">
    <property type="component" value="Unassembled WGS sequence"/>
</dbReference>
<accession>A0A4S2EZ83</accession>
<keyword evidence="4" id="KW-1185">Reference proteome</keyword>
<name>A0A4S2EZ83_9ACTN</name>
<dbReference type="AlphaFoldDB" id="A0A4S2EZ83"/>
<proteinExistence type="predicted"/>
<evidence type="ECO:0000256" key="1">
    <source>
        <dbReference type="PIRSR" id="PIRSR640198-1"/>
    </source>
</evidence>
<protein>
    <submittedName>
        <fullName evidence="3">Fic family protein</fullName>
    </submittedName>
</protein>
<comment type="caution">
    <text evidence="3">The sequence shown here is derived from an EMBL/GenBank/DDBJ whole genome shotgun (WGS) entry which is preliminary data.</text>
</comment>
<dbReference type="OrthoDB" id="9813719at2"/>
<feature type="active site" evidence="1">
    <location>
        <position position="193"/>
    </location>
</feature>
<sequence length="262" mass="29725">MSKHRVRRLSMARKTPVTYDDVLSWWSSLSHQEQNYELSDFALEFAYQSAKIERADITFQEASQVFEHASVTNYTGPVRNLISIANQRVAFFWMLDALAYCRPLDESLVLSLHRTLTYGTYSPTQLADGERPGKYKLSDYIVRETHEVGASPEDCPLLTRELCREVCAQLPNLTPKRALTCAAYFHNALVSIHPFSEGTGRVARDLANFILLAGGHPPVCVYASDQAAFYEALEAFDSTGDLAPFKAFLREETLRTWEDRVR</sequence>
<dbReference type="PROSITE" id="PS51459">
    <property type="entry name" value="FIDO"/>
    <property type="match status" value="1"/>
</dbReference>
<dbReference type="EMBL" id="SRYE01000004">
    <property type="protein sequence ID" value="TGY61839.1"/>
    <property type="molecule type" value="Genomic_DNA"/>
</dbReference>
<reference evidence="3 4" key="1">
    <citation type="submission" date="2019-04" db="EMBL/GenBank/DDBJ databases">
        <title>Microbes associate with the intestines of laboratory mice.</title>
        <authorList>
            <person name="Navarre W."/>
            <person name="Wong E."/>
            <person name="Huang K."/>
            <person name="Tropini C."/>
            <person name="Ng K."/>
            <person name="Yu B."/>
        </authorList>
    </citation>
    <scope>NUCLEOTIDE SEQUENCE [LARGE SCALE GENOMIC DNA]</scope>
    <source>
        <strain evidence="3 4">NM07_P-09</strain>
    </source>
</reference>
<dbReference type="Pfam" id="PF02661">
    <property type="entry name" value="Fic"/>
    <property type="match status" value="1"/>
</dbReference>
<evidence type="ECO:0000313" key="4">
    <source>
        <dbReference type="Proteomes" id="UP000310263"/>
    </source>
</evidence>
<dbReference type="SUPFAM" id="SSF140931">
    <property type="entry name" value="Fic-like"/>
    <property type="match status" value="1"/>
</dbReference>
<dbReference type="InterPro" id="IPR040198">
    <property type="entry name" value="Fido_containing"/>
</dbReference>
<gene>
    <name evidence="3" type="ORF">E5334_07530</name>
</gene>
<feature type="domain" description="Fido" evidence="2">
    <location>
        <begin position="104"/>
        <end position="251"/>
    </location>
</feature>
<dbReference type="PANTHER" id="PTHR13504:SF38">
    <property type="entry name" value="FIDO DOMAIN-CONTAINING PROTEIN"/>
    <property type="match status" value="1"/>
</dbReference>
<evidence type="ECO:0000313" key="3">
    <source>
        <dbReference type="EMBL" id="TGY61839.1"/>
    </source>
</evidence>
<dbReference type="InterPro" id="IPR003812">
    <property type="entry name" value="Fido"/>
</dbReference>
<dbReference type="PANTHER" id="PTHR13504">
    <property type="entry name" value="FIDO DOMAIN-CONTAINING PROTEIN DDB_G0283145"/>
    <property type="match status" value="1"/>
</dbReference>
<organism evidence="3 4">
    <name type="scientific">Muricaecibacterium torontonense</name>
    <dbReference type="NCBI Taxonomy" id="3032871"/>
    <lineage>
        <taxon>Bacteria</taxon>
        <taxon>Bacillati</taxon>
        <taxon>Actinomycetota</taxon>
        <taxon>Coriobacteriia</taxon>
        <taxon>Coriobacteriales</taxon>
        <taxon>Atopobiaceae</taxon>
        <taxon>Muricaecibacterium</taxon>
    </lineage>
</organism>